<dbReference type="RefSeq" id="WP_191051055.1">
    <property type="nucleotide sequence ID" value="NZ_JACXRZ010000005.1"/>
</dbReference>
<accession>A0ABR8L3R3</accession>
<evidence type="ECO:0000313" key="1">
    <source>
        <dbReference type="EMBL" id="MBD3143371.1"/>
    </source>
</evidence>
<proteinExistence type="predicted"/>
<gene>
    <name evidence="1" type="ORF">IEQ31_09280</name>
</gene>
<name>A0ABR8L3R3_9ACTN</name>
<comment type="caution">
    <text evidence="1">The sequence shown here is derived from an EMBL/GenBank/DDBJ whole genome shotgun (WGS) entry which is preliminary data.</text>
</comment>
<keyword evidence="2" id="KW-1185">Reference proteome</keyword>
<sequence>MSHHIEESCGNPLALLELPRTDLPAYDRSPLPLPARIQQAYEARIARITGARITGAGSPRPWSGARE</sequence>
<reference evidence="1 2" key="1">
    <citation type="submission" date="2020-09" db="EMBL/GenBank/DDBJ databases">
        <title>Actinomycete isolated from the Camponotus japonicus Mayr.</title>
        <authorList>
            <person name="Gong X."/>
        </authorList>
    </citation>
    <scope>NUCLEOTIDE SEQUENCE [LARGE SCALE GENOMIC DNA]</scope>
    <source>
        <strain evidence="1 2">2C-HV3</strain>
    </source>
</reference>
<dbReference type="Proteomes" id="UP000653231">
    <property type="component" value="Unassembled WGS sequence"/>
</dbReference>
<protein>
    <submittedName>
        <fullName evidence="1">Uncharacterized protein</fullName>
    </submittedName>
</protein>
<evidence type="ECO:0000313" key="2">
    <source>
        <dbReference type="Proteomes" id="UP000653231"/>
    </source>
</evidence>
<dbReference type="EMBL" id="JACXRZ010000005">
    <property type="protein sequence ID" value="MBD3143371.1"/>
    <property type="molecule type" value="Genomic_DNA"/>
</dbReference>
<organism evidence="1 2">
    <name type="scientific">Microbispora bryophytorum subsp. camponoti</name>
    <dbReference type="NCBI Taxonomy" id="1677852"/>
    <lineage>
        <taxon>Bacteria</taxon>
        <taxon>Bacillati</taxon>
        <taxon>Actinomycetota</taxon>
        <taxon>Actinomycetes</taxon>
        <taxon>Streptosporangiales</taxon>
        <taxon>Streptosporangiaceae</taxon>
        <taxon>Microbispora</taxon>
    </lineage>
</organism>